<organism evidence="1 2">
    <name type="scientific">Cetraspora pellucida</name>
    <dbReference type="NCBI Taxonomy" id="1433469"/>
    <lineage>
        <taxon>Eukaryota</taxon>
        <taxon>Fungi</taxon>
        <taxon>Fungi incertae sedis</taxon>
        <taxon>Mucoromycota</taxon>
        <taxon>Glomeromycotina</taxon>
        <taxon>Glomeromycetes</taxon>
        <taxon>Diversisporales</taxon>
        <taxon>Gigasporaceae</taxon>
        <taxon>Cetraspora</taxon>
    </lineage>
</organism>
<sequence length="178" mass="21104">MENKDSLQTCNRCNCTCPLKDFIVDESNIRARCMTCHINTSQAKKRKQQEINDYIVKKENIINLFNVTDFIYYILLEYKNLNDNLEWQTPFQLKFDIDLDSIYENISTDIIAKEKNIYIADLEIRLTCNLDNKLNNDYPINNDFSSINEINKPSTINMTQEIYETNDDFMDEIEQKHS</sequence>
<dbReference type="OrthoDB" id="10455753at2759"/>
<gene>
    <name evidence="1" type="ORF">CPELLU_LOCUS11429</name>
</gene>
<reference evidence="1" key="1">
    <citation type="submission" date="2021-06" db="EMBL/GenBank/DDBJ databases">
        <authorList>
            <person name="Kallberg Y."/>
            <person name="Tangrot J."/>
            <person name="Rosling A."/>
        </authorList>
    </citation>
    <scope>NUCLEOTIDE SEQUENCE</scope>
    <source>
        <strain evidence="1">FL966</strain>
    </source>
</reference>
<keyword evidence="2" id="KW-1185">Reference proteome</keyword>
<protein>
    <submittedName>
        <fullName evidence="1">25031_t:CDS:1</fullName>
    </submittedName>
</protein>
<dbReference type="AlphaFoldDB" id="A0A9N9ESI9"/>
<comment type="caution">
    <text evidence="1">The sequence shown here is derived from an EMBL/GenBank/DDBJ whole genome shotgun (WGS) entry which is preliminary data.</text>
</comment>
<accession>A0A9N9ESI9</accession>
<evidence type="ECO:0000313" key="1">
    <source>
        <dbReference type="EMBL" id="CAG8693495.1"/>
    </source>
</evidence>
<name>A0A9N9ESI9_9GLOM</name>
<dbReference type="EMBL" id="CAJVQA010010136">
    <property type="protein sequence ID" value="CAG8693495.1"/>
    <property type="molecule type" value="Genomic_DNA"/>
</dbReference>
<proteinExistence type="predicted"/>
<evidence type="ECO:0000313" key="2">
    <source>
        <dbReference type="Proteomes" id="UP000789759"/>
    </source>
</evidence>
<dbReference type="Proteomes" id="UP000789759">
    <property type="component" value="Unassembled WGS sequence"/>
</dbReference>